<name>A0ABS4ALY9_9PROT</name>
<accession>A0ABS4ALY9</accession>
<sequence>MPTAKERSRERRWIVLGIDGRYVTLGRATDPSEEEVRRAEEALRAQGLAGWLAVMEGNPYVGAAPRLLEVRRLAQPAVPFADAAAACIRLIANYRTELAG</sequence>
<proteinExistence type="predicted"/>
<comment type="caution">
    <text evidence="1">The sequence shown here is derived from an EMBL/GenBank/DDBJ whole genome shotgun (WGS) entry which is preliminary data.</text>
</comment>
<keyword evidence="2" id="KW-1185">Reference proteome</keyword>
<dbReference type="Proteomes" id="UP000681594">
    <property type="component" value="Unassembled WGS sequence"/>
</dbReference>
<reference evidence="1 2" key="1">
    <citation type="submission" date="2021-03" db="EMBL/GenBank/DDBJ databases">
        <authorList>
            <person name="So Y."/>
        </authorList>
    </citation>
    <scope>NUCLEOTIDE SEQUENCE [LARGE SCALE GENOMIC DNA]</scope>
    <source>
        <strain evidence="1 2">SSH11</strain>
    </source>
</reference>
<evidence type="ECO:0000313" key="2">
    <source>
        <dbReference type="Proteomes" id="UP000681594"/>
    </source>
</evidence>
<dbReference type="RefSeq" id="WP_209381801.1">
    <property type="nucleotide sequence ID" value="NZ_JAGIZB010000040.1"/>
</dbReference>
<dbReference type="EMBL" id="JAGIZB010000040">
    <property type="protein sequence ID" value="MBP0447533.1"/>
    <property type="molecule type" value="Genomic_DNA"/>
</dbReference>
<evidence type="ECO:0000313" key="1">
    <source>
        <dbReference type="EMBL" id="MBP0447533.1"/>
    </source>
</evidence>
<protein>
    <submittedName>
        <fullName evidence="1">Uncharacterized protein</fullName>
    </submittedName>
</protein>
<gene>
    <name evidence="1" type="ORF">J8J14_22490</name>
</gene>
<organism evidence="1 2">
    <name type="scientific">Pararoseomonas baculiformis</name>
    <dbReference type="NCBI Taxonomy" id="2820812"/>
    <lineage>
        <taxon>Bacteria</taxon>
        <taxon>Pseudomonadati</taxon>
        <taxon>Pseudomonadota</taxon>
        <taxon>Alphaproteobacteria</taxon>
        <taxon>Acetobacterales</taxon>
        <taxon>Acetobacteraceae</taxon>
        <taxon>Pararoseomonas</taxon>
    </lineage>
</organism>